<keyword evidence="8" id="KW-0460">Magnesium</keyword>
<dbReference type="FunFam" id="3.40.1110.10:FF:000005">
    <property type="entry name" value="Plasma membrane ATPase"/>
    <property type="match status" value="1"/>
</dbReference>
<dbReference type="SFLD" id="SFLDS00003">
    <property type="entry name" value="Haloacid_Dehalogenase"/>
    <property type="match status" value="1"/>
</dbReference>
<feature type="transmembrane region" description="Helical" evidence="12">
    <location>
        <begin position="748"/>
        <end position="771"/>
    </location>
</feature>
<feature type="transmembrane region" description="Helical" evidence="12">
    <location>
        <begin position="85"/>
        <end position="101"/>
    </location>
</feature>
<dbReference type="Pfam" id="PF00122">
    <property type="entry name" value="E1-E2_ATPase"/>
    <property type="match status" value="1"/>
</dbReference>
<dbReference type="EC" id="3.6.3.6" evidence="14"/>
<dbReference type="PRINTS" id="PR00119">
    <property type="entry name" value="CATATPASE"/>
</dbReference>
<dbReference type="AlphaFoldDB" id="F0TCK1"/>
<dbReference type="GeneID" id="10277480"/>
<keyword evidence="7" id="KW-0067">ATP-binding</keyword>
<evidence type="ECO:0000256" key="4">
    <source>
        <dbReference type="ARBA" id="ARBA00022692"/>
    </source>
</evidence>
<dbReference type="KEGG" id="mel:Metbo_1031"/>
<dbReference type="HOGENOM" id="CLU_002360_6_4_2"/>
<dbReference type="STRING" id="877455.Metbo_1031"/>
<dbReference type="GO" id="GO:0008553">
    <property type="term" value="F:P-type proton-exporting transporter activity"/>
    <property type="evidence" value="ECO:0007669"/>
    <property type="project" value="InterPro"/>
</dbReference>
<dbReference type="GO" id="GO:0016020">
    <property type="term" value="C:membrane"/>
    <property type="evidence" value="ECO:0007669"/>
    <property type="project" value="UniProtKB-SubCell"/>
</dbReference>
<comment type="subcellular location">
    <subcellularLocation>
        <location evidence="1">Membrane</location>
        <topology evidence="1">Multi-pass membrane protein</topology>
    </subcellularLocation>
</comment>
<keyword evidence="4 12" id="KW-0812">Transmembrane</keyword>
<dbReference type="NCBIfam" id="TIGR01647">
    <property type="entry name" value="ATPase-IIIA_H"/>
    <property type="match status" value="1"/>
</dbReference>
<keyword evidence="5" id="KW-0479">Metal-binding</keyword>
<dbReference type="InterPro" id="IPR001757">
    <property type="entry name" value="P_typ_ATPase"/>
</dbReference>
<evidence type="ECO:0000313" key="14">
    <source>
        <dbReference type="EMBL" id="ADZ09278.1"/>
    </source>
</evidence>
<name>F0TCK1_METLA</name>
<dbReference type="SUPFAM" id="SSF81660">
    <property type="entry name" value="Metal cation-transporting ATPase, ATP-binding domain N"/>
    <property type="match status" value="1"/>
</dbReference>
<comment type="similarity">
    <text evidence="2">Belongs to the cation transport ATPase (P-type) (TC 3.A.3) family. Type IIIA subfamily.</text>
</comment>
<dbReference type="Pfam" id="PF00690">
    <property type="entry name" value="Cation_ATPase_N"/>
    <property type="match status" value="1"/>
</dbReference>
<dbReference type="Proteomes" id="UP000007490">
    <property type="component" value="Chromosome"/>
</dbReference>
<dbReference type="eggNOG" id="arCOG01578">
    <property type="taxonomic scope" value="Archaea"/>
</dbReference>
<evidence type="ECO:0000256" key="12">
    <source>
        <dbReference type="SAM" id="Phobius"/>
    </source>
</evidence>
<dbReference type="GO" id="GO:0005524">
    <property type="term" value="F:ATP binding"/>
    <property type="evidence" value="ECO:0007669"/>
    <property type="project" value="UniProtKB-KW"/>
</dbReference>
<dbReference type="Gene3D" id="3.40.50.1000">
    <property type="entry name" value="HAD superfamily/HAD-like"/>
    <property type="match status" value="1"/>
</dbReference>
<dbReference type="SFLD" id="SFLDF00027">
    <property type="entry name" value="p-type_atpase"/>
    <property type="match status" value="1"/>
</dbReference>
<dbReference type="RefSeq" id="WP_013644629.1">
    <property type="nucleotide sequence ID" value="NC_015216.1"/>
</dbReference>
<accession>F0TCK1</accession>
<feature type="domain" description="Cation-transporting P-type ATPase N-terminal" evidence="13">
    <location>
        <begin position="9"/>
        <end position="81"/>
    </location>
</feature>
<dbReference type="GO" id="GO:0120029">
    <property type="term" value="P:proton export across plasma membrane"/>
    <property type="evidence" value="ECO:0007669"/>
    <property type="project" value="InterPro"/>
</dbReference>
<dbReference type="SUPFAM" id="SSF56784">
    <property type="entry name" value="HAD-like"/>
    <property type="match status" value="1"/>
</dbReference>
<protein>
    <submittedName>
        <fullName evidence="14">Plasma-membrane proton-efflux P-type ATPase</fullName>
        <ecNumber evidence="14">3.6.3.6</ecNumber>
    </submittedName>
</protein>
<dbReference type="EMBL" id="CP002551">
    <property type="protein sequence ID" value="ADZ09278.1"/>
    <property type="molecule type" value="Genomic_DNA"/>
</dbReference>
<dbReference type="NCBIfam" id="TIGR01494">
    <property type="entry name" value="ATPase_P-type"/>
    <property type="match status" value="2"/>
</dbReference>
<dbReference type="InterPro" id="IPR023298">
    <property type="entry name" value="ATPase_P-typ_TM_dom_sf"/>
</dbReference>
<evidence type="ECO:0000256" key="10">
    <source>
        <dbReference type="ARBA" id="ARBA00022989"/>
    </source>
</evidence>
<dbReference type="InterPro" id="IPR023299">
    <property type="entry name" value="ATPase_P-typ_cyto_dom_N"/>
</dbReference>
<dbReference type="InterPro" id="IPR044492">
    <property type="entry name" value="P_typ_ATPase_HD_dom"/>
</dbReference>
<evidence type="ECO:0000256" key="5">
    <source>
        <dbReference type="ARBA" id="ARBA00022723"/>
    </source>
</evidence>
<dbReference type="PROSITE" id="PS00154">
    <property type="entry name" value="ATPASE_E1_E2"/>
    <property type="match status" value="1"/>
</dbReference>
<feature type="transmembrane region" description="Helical" evidence="12">
    <location>
        <begin position="265"/>
        <end position="292"/>
    </location>
</feature>
<gene>
    <name evidence="14" type="ordered locus">Metbo_1031</name>
</gene>
<organism evidence="14 15">
    <name type="scientific">Methanobacterium lacus (strain AL-21)</name>
    <dbReference type="NCBI Taxonomy" id="877455"/>
    <lineage>
        <taxon>Archaea</taxon>
        <taxon>Methanobacteriati</taxon>
        <taxon>Methanobacteriota</taxon>
        <taxon>Methanomada group</taxon>
        <taxon>Methanobacteria</taxon>
        <taxon>Methanobacteriales</taxon>
        <taxon>Methanobacteriaceae</taxon>
        <taxon>Methanobacterium</taxon>
    </lineage>
</organism>
<evidence type="ECO:0000313" key="15">
    <source>
        <dbReference type="Proteomes" id="UP000007490"/>
    </source>
</evidence>
<evidence type="ECO:0000256" key="2">
    <source>
        <dbReference type="ARBA" id="ARBA00008804"/>
    </source>
</evidence>
<evidence type="ECO:0000259" key="13">
    <source>
        <dbReference type="SMART" id="SM00831"/>
    </source>
</evidence>
<evidence type="ECO:0000256" key="6">
    <source>
        <dbReference type="ARBA" id="ARBA00022741"/>
    </source>
</evidence>
<dbReference type="InterPro" id="IPR006534">
    <property type="entry name" value="P-type_ATPase_IIIA"/>
</dbReference>
<feature type="transmembrane region" description="Helical" evidence="12">
    <location>
        <begin position="232"/>
        <end position="253"/>
    </location>
</feature>
<feature type="transmembrane region" description="Helical" evidence="12">
    <location>
        <begin position="57"/>
        <end position="79"/>
    </location>
</feature>
<keyword evidence="11 12" id="KW-0472">Membrane</keyword>
<keyword evidence="10 12" id="KW-1133">Transmembrane helix</keyword>
<evidence type="ECO:0000256" key="7">
    <source>
        <dbReference type="ARBA" id="ARBA00022840"/>
    </source>
</evidence>
<keyword evidence="9" id="KW-1278">Translocase</keyword>
<dbReference type="SMART" id="SM00831">
    <property type="entry name" value="Cation_ATPase_N"/>
    <property type="match status" value="1"/>
</dbReference>
<dbReference type="SUPFAM" id="SSF81665">
    <property type="entry name" value="Calcium ATPase, transmembrane domain M"/>
    <property type="match status" value="1"/>
</dbReference>
<dbReference type="InterPro" id="IPR023214">
    <property type="entry name" value="HAD_sf"/>
</dbReference>
<reference evidence="15" key="1">
    <citation type="submission" date="2011-02" db="EMBL/GenBank/DDBJ databases">
        <title>Complete sequence of Methanobacterium sp. AL-21.</title>
        <authorList>
            <consortium name="US DOE Joint Genome Institute"/>
            <person name="Lucas S."/>
            <person name="Copeland A."/>
            <person name="Lapidus A."/>
            <person name="Cheng J.-F."/>
            <person name="Goodwin L."/>
            <person name="Pitluck S."/>
            <person name="Chertkov O."/>
            <person name="Detter J.C."/>
            <person name="Han C."/>
            <person name="Tapia R."/>
            <person name="Land M."/>
            <person name="Hauser L."/>
            <person name="Kyrpides N."/>
            <person name="Ivanova N."/>
            <person name="Mikhailova N."/>
            <person name="Pagani I."/>
            <person name="Cadillo-Quiroz H."/>
            <person name="Imachi H."/>
            <person name="Zinder S."/>
            <person name="Liu W."/>
            <person name="Woyke T."/>
        </authorList>
    </citation>
    <scope>NUCLEOTIDE SEQUENCE [LARGE SCALE GENOMIC DNA]</scope>
    <source>
        <strain evidence="15">AL-21</strain>
    </source>
</reference>
<feature type="transmembrane region" description="Helical" evidence="12">
    <location>
        <begin position="716"/>
        <end position="736"/>
    </location>
</feature>
<dbReference type="InterPro" id="IPR004014">
    <property type="entry name" value="ATPase_P-typ_cation-transptr_N"/>
</dbReference>
<reference evidence="14 15" key="2">
    <citation type="journal article" date="2014" name="Int. J. Syst. Evol. Microbiol.">
        <title>Methanobacterium paludis sp. nov. and a novel strain of Methanobacterium lacus isolated from northern peatlands.</title>
        <authorList>
            <person name="Cadillo-Quiroz H."/>
            <person name="Brauer S.L."/>
            <person name="Goodson N."/>
            <person name="Yavitt J.B."/>
            <person name="Zinder S.H."/>
        </authorList>
    </citation>
    <scope>NUCLEOTIDE SEQUENCE [LARGE SCALE GENOMIC DNA]</scope>
    <source>
        <strain evidence="14 15">AL-21</strain>
    </source>
</reference>
<evidence type="ECO:0000256" key="1">
    <source>
        <dbReference type="ARBA" id="ARBA00004141"/>
    </source>
</evidence>
<dbReference type="PANTHER" id="PTHR42861">
    <property type="entry name" value="CALCIUM-TRANSPORTING ATPASE"/>
    <property type="match status" value="1"/>
</dbReference>
<dbReference type="Pfam" id="PF00702">
    <property type="entry name" value="Hydrolase"/>
    <property type="match status" value="1"/>
</dbReference>
<dbReference type="GO" id="GO:0046872">
    <property type="term" value="F:metal ion binding"/>
    <property type="evidence" value="ECO:0007669"/>
    <property type="project" value="UniProtKB-KW"/>
</dbReference>
<dbReference type="InterPro" id="IPR036412">
    <property type="entry name" value="HAD-like_sf"/>
</dbReference>
<feature type="transmembrane region" description="Helical" evidence="12">
    <location>
        <begin position="777"/>
        <end position="797"/>
    </location>
</feature>
<keyword evidence="6" id="KW-0547">Nucleotide-binding</keyword>
<dbReference type="CDD" id="cd02076">
    <property type="entry name" value="P-type_ATPase_H"/>
    <property type="match status" value="1"/>
</dbReference>
<dbReference type="Gene3D" id="3.40.1110.10">
    <property type="entry name" value="Calcium-transporting ATPase, cytoplasmic domain N"/>
    <property type="match status" value="1"/>
</dbReference>
<proteinExistence type="inferred from homology"/>
<sequence length="825" mass="91306">MVPDPMLDDLKSITTSQVFERYSSSINGISSVEAKKRLEEYGFNEITEIKRGHIKKFLGYFWGPIPWMIEVALLLSIVIQHWEEFSIILLLLLINGAVGFWQEDRADNAIELLKEKLAFDAQVKRDGKWQKIPSKELVPGDIVKIHLGDIVPADIKLFEGDYVTADESSITGESLPVDKAVGDICYSGSIIQKGQMHGIVFSTGMNTFFGRAAGLIAKTPNKSHLEQAVIKIGDYLIILDAIMVILIFIAGILRNQGFFDILGFALVLTIASIPVAQPAVLSVTMTVGAMALAKKKAIVSKLAAIEEMAGMDILFSDKTGTLTKNKISIAEISPYNSYTKDDVIFYAGLASMREELDPIDTTVLETIKKSEKLDEKLRGYKTLSFNPFDPVRKSTQSKVESTTGKIFKVSKGAPQVIVDLVTEEEILQMKVLRQIDHFASKGYRAIGVAATDINDKWHLIGLIALYDPPRKSSKETIEAAKSMGIEVKMVTGDHIAIAKEIAGELDLETNIKLPRSFLDLPDDEAAEVIEKSSGFAEVFPEHKYRIVELLQEEGKIIGMTGDGVNDAPALKKADAGIALSGATDAAKSAADIVLTKPGLSVIINAIKESYKIFHRMKSYSIYRVAETIRILIFTALVIILFDFYPVTALMLVLIALLDDIPVMTIAYDRTESVNSPQKWDMSSVIGLATFLGALGVVSSFFLFYIGKVMLNLDAGVIQSLIFLKLVVAGHLTMFVTRNTGHFWSVKPSGIFFCSVILTDLFATLLVVYGWFLTPIGWQLALFVWVYSLAAFVLEDYLKIFYYKYMENHKEGLFKKILATTLLAKK</sequence>
<dbReference type="OrthoDB" id="8588at2157"/>
<dbReference type="Gene3D" id="2.70.150.10">
    <property type="entry name" value="Calcium-transporting ATPase, cytoplasmic transduction domain A"/>
    <property type="match status" value="1"/>
</dbReference>
<dbReference type="InterPro" id="IPR018303">
    <property type="entry name" value="ATPase_P-typ_P_site"/>
</dbReference>
<evidence type="ECO:0000256" key="9">
    <source>
        <dbReference type="ARBA" id="ARBA00022967"/>
    </source>
</evidence>
<evidence type="ECO:0000256" key="11">
    <source>
        <dbReference type="ARBA" id="ARBA00023136"/>
    </source>
</evidence>
<keyword evidence="15" id="KW-1185">Reference proteome</keyword>
<dbReference type="PRINTS" id="PR00120">
    <property type="entry name" value="HATPASE"/>
</dbReference>
<feature type="transmembrane region" description="Helical" evidence="12">
    <location>
        <begin position="679"/>
        <end position="704"/>
    </location>
</feature>
<evidence type="ECO:0000256" key="8">
    <source>
        <dbReference type="ARBA" id="ARBA00022842"/>
    </source>
</evidence>
<dbReference type="FunFam" id="3.40.50.1000:FF:000211">
    <property type="entry name" value="Plasma membrane ATPase"/>
    <property type="match status" value="1"/>
</dbReference>
<dbReference type="Gene3D" id="1.20.1110.10">
    <property type="entry name" value="Calcium-transporting ATPase, transmembrane domain"/>
    <property type="match status" value="1"/>
</dbReference>
<evidence type="ECO:0000256" key="3">
    <source>
        <dbReference type="ARBA" id="ARBA00022553"/>
    </source>
</evidence>
<dbReference type="SFLD" id="SFLDG00002">
    <property type="entry name" value="C1.7:_P-type_atpase_like"/>
    <property type="match status" value="1"/>
</dbReference>
<keyword evidence="14" id="KW-0378">Hydrolase</keyword>
<dbReference type="GO" id="GO:0016887">
    <property type="term" value="F:ATP hydrolysis activity"/>
    <property type="evidence" value="ECO:0007669"/>
    <property type="project" value="InterPro"/>
</dbReference>
<dbReference type="InterPro" id="IPR008250">
    <property type="entry name" value="ATPase_P-typ_transduc_dom_A_sf"/>
</dbReference>
<keyword evidence="3" id="KW-0597">Phosphoprotein</keyword>
<dbReference type="FunFam" id="2.70.150.10:FF:000042">
    <property type="entry name" value="Plasma membrane ATPase"/>
    <property type="match status" value="1"/>
</dbReference>
<dbReference type="InterPro" id="IPR059000">
    <property type="entry name" value="ATPase_P-type_domA"/>
</dbReference>
<dbReference type="SUPFAM" id="SSF81653">
    <property type="entry name" value="Calcium ATPase, transduction domain A"/>
    <property type="match status" value="1"/>
</dbReference>